<keyword evidence="1" id="KW-0472">Membrane</keyword>
<dbReference type="InterPro" id="IPR046739">
    <property type="entry name" value="DUF6789"/>
</dbReference>
<keyword evidence="1" id="KW-0812">Transmembrane</keyword>
<evidence type="ECO:0000313" key="2">
    <source>
        <dbReference type="EMBL" id="GAA0675864.1"/>
    </source>
</evidence>
<feature type="transmembrane region" description="Helical" evidence="1">
    <location>
        <begin position="136"/>
        <end position="160"/>
    </location>
</feature>
<dbReference type="AlphaFoldDB" id="A0AAV3TDG4"/>
<comment type="caution">
    <text evidence="2">The sequence shown here is derived from an EMBL/GenBank/DDBJ whole genome shotgun (WGS) entry which is preliminary data.</text>
</comment>
<feature type="transmembrane region" description="Helical" evidence="1">
    <location>
        <begin position="111"/>
        <end position="130"/>
    </location>
</feature>
<reference evidence="2 3" key="1">
    <citation type="journal article" date="2019" name="Int. J. Syst. Evol. Microbiol.">
        <title>The Global Catalogue of Microorganisms (GCM) 10K type strain sequencing project: providing services to taxonomists for standard genome sequencing and annotation.</title>
        <authorList>
            <consortium name="The Broad Institute Genomics Platform"/>
            <consortium name="The Broad Institute Genome Sequencing Center for Infectious Disease"/>
            <person name="Wu L."/>
            <person name="Ma J."/>
        </authorList>
    </citation>
    <scope>NUCLEOTIDE SEQUENCE [LARGE SCALE GENOMIC DNA]</scope>
    <source>
        <strain evidence="2 3">JCM 16328</strain>
    </source>
</reference>
<evidence type="ECO:0008006" key="4">
    <source>
        <dbReference type="Google" id="ProtNLM"/>
    </source>
</evidence>
<evidence type="ECO:0000256" key="1">
    <source>
        <dbReference type="SAM" id="Phobius"/>
    </source>
</evidence>
<sequence length="171" mass="18370">MRSEQSNVGSVSAGETAQSAEVPITLRLIGIAMVSGFVGMVALLPVLVGIPALLDLFSTEPIVEFASFGSFLGLEPSLEVGVAMFVMGGTLFLPVQFLVVGAYLPPEEPRYARGVTYALIYWIAFVMVFLPNADAIAVGVFLVVSVLYHIFYGLALAYLIDRWAEIPQHAV</sequence>
<keyword evidence="1" id="KW-1133">Transmembrane helix</keyword>
<dbReference type="Proteomes" id="UP001500420">
    <property type="component" value="Unassembled WGS sequence"/>
</dbReference>
<protein>
    <recommendedName>
        <fullName evidence="4">Cytochrome C oxidase subunit I</fullName>
    </recommendedName>
</protein>
<feature type="transmembrane region" description="Helical" evidence="1">
    <location>
        <begin position="80"/>
        <end position="104"/>
    </location>
</feature>
<proteinExistence type="predicted"/>
<feature type="transmembrane region" description="Helical" evidence="1">
    <location>
        <begin position="28"/>
        <end position="54"/>
    </location>
</feature>
<keyword evidence="3" id="KW-1185">Reference proteome</keyword>
<evidence type="ECO:0000313" key="3">
    <source>
        <dbReference type="Proteomes" id="UP001500420"/>
    </source>
</evidence>
<dbReference type="RefSeq" id="WP_343774318.1">
    <property type="nucleotide sequence ID" value="NZ_BAAADV010000004.1"/>
</dbReference>
<accession>A0AAV3TDG4</accession>
<organism evidence="2 3">
    <name type="scientific">Natronoarchaeum mannanilyticum</name>
    <dbReference type="NCBI Taxonomy" id="926360"/>
    <lineage>
        <taxon>Archaea</taxon>
        <taxon>Methanobacteriati</taxon>
        <taxon>Methanobacteriota</taxon>
        <taxon>Stenosarchaea group</taxon>
        <taxon>Halobacteria</taxon>
        <taxon>Halobacteriales</taxon>
        <taxon>Natronoarchaeaceae</taxon>
    </lineage>
</organism>
<dbReference type="Pfam" id="PF20587">
    <property type="entry name" value="DUF6789"/>
    <property type="match status" value="1"/>
</dbReference>
<dbReference type="EMBL" id="BAAADV010000004">
    <property type="protein sequence ID" value="GAA0675864.1"/>
    <property type="molecule type" value="Genomic_DNA"/>
</dbReference>
<name>A0AAV3TDG4_9EURY</name>
<gene>
    <name evidence="2" type="ORF">GCM10009020_24550</name>
</gene>